<dbReference type="Proteomes" id="UP000886124">
    <property type="component" value="Unassembled WGS sequence"/>
</dbReference>
<feature type="non-terminal residue" evidence="1">
    <location>
        <position position="268"/>
    </location>
</feature>
<reference evidence="1" key="1">
    <citation type="journal article" date="2020" name="mSystems">
        <title>Genome- and Community-Level Interaction Insights into Carbon Utilization and Element Cycling Functions of Hydrothermarchaeota in Hydrothermal Sediment.</title>
        <authorList>
            <person name="Zhou Z."/>
            <person name="Liu Y."/>
            <person name="Xu W."/>
            <person name="Pan J."/>
            <person name="Luo Z.H."/>
            <person name="Li M."/>
        </authorList>
    </citation>
    <scope>NUCLEOTIDE SEQUENCE [LARGE SCALE GENOMIC DNA]</scope>
    <source>
        <strain evidence="1">HyVt-527</strain>
    </source>
</reference>
<gene>
    <name evidence="1" type="ORF">ENJ89_00190</name>
</gene>
<dbReference type="AlphaFoldDB" id="A0A7V5UDW7"/>
<name>A0A7V5UDW7_CALAY</name>
<sequence length="268" mass="30951">MFKIRQVILILLLFVLPIMGQKFSSSERLQGFAQRGDTTIFLFDADLYRVRPNKVVVEGAMRGWNHDMSDARWWLKPVNKDKTLWTLPVLNPNSEKPSPGTAFKFRVDAGKWMQPPDSAPNTSGGNLILLPEQKPLRVKALLVGARDIRLLFPDKTPTSYRYEAEAYRIWSPAGVEIPVERVLYSGRGELQLVPAEKLDIKRWYRVQTPYRKQKLVTRYDGWFAHRYSDKSLGARFFSAKNVTTIRLFAPRADSVFVFLYRQPFGKPV</sequence>
<protein>
    <submittedName>
        <fullName evidence="1">Uncharacterized protein</fullName>
    </submittedName>
</protein>
<comment type="caution">
    <text evidence="1">The sequence shown here is derived from an EMBL/GenBank/DDBJ whole genome shotgun (WGS) entry which is preliminary data.</text>
</comment>
<dbReference type="EMBL" id="DROD01000010">
    <property type="protein sequence ID" value="HHJ51584.1"/>
    <property type="molecule type" value="Genomic_DNA"/>
</dbReference>
<proteinExistence type="predicted"/>
<accession>A0A7V5UDW7</accession>
<evidence type="ECO:0000313" key="1">
    <source>
        <dbReference type="EMBL" id="HHJ51584.1"/>
    </source>
</evidence>
<organism evidence="1">
    <name type="scientific">Caldithrix abyssi</name>
    <dbReference type="NCBI Taxonomy" id="187145"/>
    <lineage>
        <taxon>Bacteria</taxon>
        <taxon>Pseudomonadati</taxon>
        <taxon>Calditrichota</taxon>
        <taxon>Calditrichia</taxon>
        <taxon>Calditrichales</taxon>
        <taxon>Calditrichaceae</taxon>
        <taxon>Caldithrix</taxon>
    </lineage>
</organism>